<sequence length="137" mass="15784">MNCLGCELANQLLETNVVFEDDYVTCILDIEPLNEGHTLILTKKHYRDLEEMDESTTRSVMKASIIISKSLKGIYKPDGISIMQNGGIFNDLEHYHMHVFPRYKEDGFGWVEPHNISQNPLDQVKTKIIEELRSICK</sequence>
<dbReference type="InterPro" id="IPR036265">
    <property type="entry name" value="HIT-like_sf"/>
</dbReference>
<evidence type="ECO:0000259" key="2">
    <source>
        <dbReference type="Pfam" id="PF01230"/>
    </source>
</evidence>
<protein>
    <submittedName>
        <fullName evidence="3">HIT family protein</fullName>
    </submittedName>
</protein>
<accession>A0AA95F080</accession>
<evidence type="ECO:0000313" key="3">
    <source>
        <dbReference type="EMBL" id="WEK56096.1"/>
    </source>
</evidence>
<dbReference type="Gene3D" id="3.30.428.10">
    <property type="entry name" value="HIT-like"/>
    <property type="match status" value="1"/>
</dbReference>
<proteinExistence type="predicted"/>
<dbReference type="Proteomes" id="UP001178662">
    <property type="component" value="Chromosome"/>
</dbReference>
<dbReference type="PANTHER" id="PTHR46648:SF1">
    <property type="entry name" value="ADENOSINE 5'-MONOPHOSPHORAMIDASE HNT1"/>
    <property type="match status" value="1"/>
</dbReference>
<dbReference type="GO" id="GO:0009117">
    <property type="term" value="P:nucleotide metabolic process"/>
    <property type="evidence" value="ECO:0007669"/>
    <property type="project" value="TreeGrafter"/>
</dbReference>
<evidence type="ECO:0000256" key="1">
    <source>
        <dbReference type="PIRSR" id="PIRSR601310-1"/>
    </source>
</evidence>
<dbReference type="InterPro" id="IPR001310">
    <property type="entry name" value="Histidine_triad_HIT"/>
</dbReference>
<feature type="active site" description="Tele-AMP-histidine intermediate" evidence="1">
    <location>
        <position position="98"/>
    </location>
</feature>
<organism evidence="3 4">
    <name type="scientific">Candidatus Cohnella colombiensis</name>
    <dbReference type="NCBI Taxonomy" id="3121368"/>
    <lineage>
        <taxon>Bacteria</taxon>
        <taxon>Bacillati</taxon>
        <taxon>Bacillota</taxon>
        <taxon>Bacilli</taxon>
        <taxon>Bacillales</taxon>
        <taxon>Paenibacillaceae</taxon>
        <taxon>Cohnella</taxon>
    </lineage>
</organism>
<dbReference type="PANTHER" id="PTHR46648">
    <property type="entry name" value="HIT FAMILY PROTEIN 1"/>
    <property type="match status" value="1"/>
</dbReference>
<name>A0AA95F080_9BACL</name>
<gene>
    <name evidence="3" type="ORF">P0Y55_08625</name>
</gene>
<feature type="domain" description="HIT" evidence="2">
    <location>
        <begin position="14"/>
        <end position="104"/>
    </location>
</feature>
<dbReference type="EMBL" id="CP119317">
    <property type="protein sequence ID" value="WEK56096.1"/>
    <property type="molecule type" value="Genomic_DNA"/>
</dbReference>
<evidence type="ECO:0000313" key="4">
    <source>
        <dbReference type="Proteomes" id="UP001178662"/>
    </source>
</evidence>
<dbReference type="SUPFAM" id="SSF54197">
    <property type="entry name" value="HIT-like"/>
    <property type="match status" value="1"/>
</dbReference>
<reference evidence="3" key="1">
    <citation type="submission" date="2023-03" db="EMBL/GenBank/DDBJ databases">
        <title>Andean soil-derived lignocellulolytic bacterial consortium as a source of novel taxa and putative plastic-active enzymes.</title>
        <authorList>
            <person name="Diaz-Garcia L."/>
            <person name="Chuvochina M."/>
            <person name="Feuerriegel G."/>
            <person name="Bunk B."/>
            <person name="Sproer C."/>
            <person name="Streit W.R."/>
            <person name="Rodriguez L.M."/>
            <person name="Overmann J."/>
            <person name="Jimenez D.J."/>
        </authorList>
    </citation>
    <scope>NUCLEOTIDE SEQUENCE</scope>
    <source>
        <strain evidence="3">MAG 2441</strain>
    </source>
</reference>
<dbReference type="AlphaFoldDB" id="A0AA95F080"/>
<dbReference type="GO" id="GO:0003824">
    <property type="term" value="F:catalytic activity"/>
    <property type="evidence" value="ECO:0007669"/>
    <property type="project" value="InterPro"/>
</dbReference>
<keyword evidence="4" id="KW-1185">Reference proteome</keyword>
<dbReference type="InterPro" id="IPR011146">
    <property type="entry name" value="HIT-like"/>
</dbReference>
<dbReference type="Pfam" id="PF01230">
    <property type="entry name" value="HIT"/>
    <property type="match status" value="1"/>
</dbReference>